<dbReference type="CDD" id="cd06529">
    <property type="entry name" value="S24_LexA-like"/>
    <property type="match status" value="1"/>
</dbReference>
<organism evidence="15 16">
    <name type="scientific">Candidatus Muproteobacteria bacterium RBG_16_64_11</name>
    <dbReference type="NCBI Taxonomy" id="1817758"/>
    <lineage>
        <taxon>Bacteria</taxon>
        <taxon>Pseudomonadati</taxon>
        <taxon>Pseudomonadota</taxon>
        <taxon>Candidatus Muproteobacteria</taxon>
    </lineage>
</organism>
<evidence type="ECO:0000259" key="14">
    <source>
        <dbReference type="Pfam" id="PF01726"/>
    </source>
</evidence>
<dbReference type="InterPro" id="IPR015927">
    <property type="entry name" value="Peptidase_S24_S26A/B/C"/>
</dbReference>
<dbReference type="InterPro" id="IPR006197">
    <property type="entry name" value="Peptidase_S24_LexA"/>
</dbReference>
<dbReference type="SUPFAM" id="SSF51306">
    <property type="entry name" value="LexA/Signal peptidase"/>
    <property type="match status" value="1"/>
</dbReference>
<evidence type="ECO:0000256" key="12">
    <source>
        <dbReference type="RuleBase" id="RU003991"/>
    </source>
</evidence>
<feature type="domain" description="Peptidase S24/S26A/S26B/S26C" evidence="13">
    <location>
        <begin position="78"/>
        <end position="163"/>
    </location>
</feature>
<keyword evidence="2" id="KW-0678">Repressor</keyword>
<dbReference type="InterPro" id="IPR036286">
    <property type="entry name" value="LexA/Signal_pep-like_sf"/>
</dbReference>
<evidence type="ECO:0000256" key="6">
    <source>
        <dbReference type="ARBA" id="ARBA00022813"/>
    </source>
</evidence>
<evidence type="ECO:0000256" key="3">
    <source>
        <dbReference type="ARBA" id="ARBA00022705"/>
    </source>
</evidence>
<comment type="caution">
    <text evidence="15">The sequence shown here is derived from an EMBL/GenBank/DDBJ whole genome shotgun (WGS) entry which is preliminary data.</text>
</comment>
<evidence type="ECO:0000256" key="4">
    <source>
        <dbReference type="ARBA" id="ARBA00022763"/>
    </source>
</evidence>
<accession>A0A1F6TGZ2</accession>
<keyword evidence="6 12" id="KW-0068">Autocatalytic cleavage</keyword>
<dbReference type="PANTHER" id="PTHR33516">
    <property type="entry name" value="LEXA REPRESSOR"/>
    <property type="match status" value="1"/>
</dbReference>
<feature type="non-terminal residue" evidence="15">
    <location>
        <position position="166"/>
    </location>
</feature>
<dbReference type="GO" id="GO:0006281">
    <property type="term" value="P:DNA repair"/>
    <property type="evidence" value="ECO:0007669"/>
    <property type="project" value="UniProtKB-KW"/>
</dbReference>
<dbReference type="Pfam" id="PF00717">
    <property type="entry name" value="Peptidase_S24"/>
    <property type="match status" value="1"/>
</dbReference>
<dbReference type="PRINTS" id="PR00726">
    <property type="entry name" value="LEXASERPTASE"/>
</dbReference>
<reference evidence="15 16" key="1">
    <citation type="journal article" date="2016" name="Nat. Commun.">
        <title>Thousands of microbial genomes shed light on interconnected biogeochemical processes in an aquifer system.</title>
        <authorList>
            <person name="Anantharaman K."/>
            <person name="Brown C.T."/>
            <person name="Hug L.A."/>
            <person name="Sharon I."/>
            <person name="Castelle C.J."/>
            <person name="Probst A.J."/>
            <person name="Thomas B.C."/>
            <person name="Singh A."/>
            <person name="Wilkins M.J."/>
            <person name="Karaoz U."/>
            <person name="Brodie E.L."/>
            <person name="Williams K.H."/>
            <person name="Hubbard S.S."/>
            <person name="Banfield J.F."/>
        </authorList>
    </citation>
    <scope>NUCLEOTIDE SEQUENCE [LARGE SCALE GENOMIC DNA]</scope>
</reference>
<dbReference type="GO" id="GO:0006260">
    <property type="term" value="P:DNA replication"/>
    <property type="evidence" value="ECO:0007669"/>
    <property type="project" value="UniProtKB-KW"/>
</dbReference>
<dbReference type="SUPFAM" id="SSF46785">
    <property type="entry name" value="Winged helix' DNA-binding domain"/>
    <property type="match status" value="1"/>
</dbReference>
<keyword evidence="11" id="KW-0742">SOS response</keyword>
<dbReference type="InterPro" id="IPR050077">
    <property type="entry name" value="LexA_repressor"/>
</dbReference>
<keyword evidence="9" id="KW-0804">Transcription</keyword>
<keyword evidence="8" id="KW-0238">DNA-binding</keyword>
<dbReference type="AlphaFoldDB" id="A0A1F6TGZ2"/>
<dbReference type="InterPro" id="IPR006200">
    <property type="entry name" value="LexA"/>
</dbReference>
<dbReference type="Proteomes" id="UP000177925">
    <property type="component" value="Unassembled WGS sequence"/>
</dbReference>
<name>A0A1F6TGZ2_9PROT</name>
<comment type="similarity">
    <text evidence="1 12">Belongs to the peptidase S24 family.</text>
</comment>
<keyword evidence="4" id="KW-0227">DNA damage</keyword>
<gene>
    <name evidence="15" type="ORF">A2150_04885</name>
</gene>
<dbReference type="STRING" id="1817758.A2150_04885"/>
<dbReference type="InterPro" id="IPR006199">
    <property type="entry name" value="LexA_DNA-bd_dom"/>
</dbReference>
<dbReference type="EMBL" id="MFSS01000028">
    <property type="protein sequence ID" value="OGI44358.1"/>
    <property type="molecule type" value="Genomic_DNA"/>
</dbReference>
<dbReference type="Gene3D" id="1.10.10.10">
    <property type="entry name" value="Winged helix-like DNA-binding domain superfamily/Winged helix DNA-binding domain"/>
    <property type="match status" value="1"/>
</dbReference>
<feature type="domain" description="LexA repressor DNA-binding" evidence="14">
    <location>
        <begin position="2"/>
        <end position="63"/>
    </location>
</feature>
<keyword evidence="10" id="KW-0234">DNA repair</keyword>
<evidence type="ECO:0000256" key="5">
    <source>
        <dbReference type="ARBA" id="ARBA00022801"/>
    </source>
</evidence>
<dbReference type="InterPro" id="IPR036388">
    <property type="entry name" value="WH-like_DNA-bd_sf"/>
</dbReference>
<dbReference type="InterPro" id="IPR039418">
    <property type="entry name" value="LexA-like"/>
</dbReference>
<evidence type="ECO:0000313" key="15">
    <source>
        <dbReference type="EMBL" id="OGI44358.1"/>
    </source>
</evidence>
<dbReference type="NCBIfam" id="TIGR00498">
    <property type="entry name" value="lexA"/>
    <property type="match status" value="1"/>
</dbReference>
<keyword evidence="5 12" id="KW-0378">Hydrolase</keyword>
<evidence type="ECO:0000256" key="10">
    <source>
        <dbReference type="ARBA" id="ARBA00023204"/>
    </source>
</evidence>
<evidence type="ECO:0000256" key="11">
    <source>
        <dbReference type="ARBA" id="ARBA00023236"/>
    </source>
</evidence>
<evidence type="ECO:0000256" key="8">
    <source>
        <dbReference type="ARBA" id="ARBA00023125"/>
    </source>
</evidence>
<dbReference type="GO" id="GO:0004252">
    <property type="term" value="F:serine-type endopeptidase activity"/>
    <property type="evidence" value="ECO:0007669"/>
    <property type="project" value="InterPro"/>
</dbReference>
<sequence>MLTDRQRQTFDFIRAYRQRHGVAPKLREIAQHLGIRSRGTAHRYVRALEAEGLIAVEADVARGIELVARPKGRRTTLPLLGRIAAGRPIEAIAGHDEIDLSEFFMGPNRFVLRVQGDSMVEDGILHGDMVVVEKRDSAANGEIVVALIDNNEATLKRLHNNRDGSV</sequence>
<dbReference type="Gene3D" id="2.10.109.10">
    <property type="entry name" value="Umud Fragment, subunit A"/>
    <property type="match status" value="1"/>
</dbReference>
<evidence type="ECO:0000256" key="1">
    <source>
        <dbReference type="ARBA" id="ARBA00007484"/>
    </source>
</evidence>
<proteinExistence type="inferred from homology"/>
<dbReference type="GO" id="GO:0003677">
    <property type="term" value="F:DNA binding"/>
    <property type="evidence" value="ECO:0007669"/>
    <property type="project" value="UniProtKB-KW"/>
</dbReference>
<dbReference type="GO" id="GO:0006508">
    <property type="term" value="P:proteolysis"/>
    <property type="evidence" value="ECO:0007669"/>
    <property type="project" value="InterPro"/>
</dbReference>
<evidence type="ECO:0000259" key="13">
    <source>
        <dbReference type="Pfam" id="PF00717"/>
    </source>
</evidence>
<keyword evidence="7" id="KW-0805">Transcription regulation</keyword>
<keyword evidence="3" id="KW-0235">DNA replication</keyword>
<dbReference type="InterPro" id="IPR036390">
    <property type="entry name" value="WH_DNA-bd_sf"/>
</dbReference>
<dbReference type="Pfam" id="PF01726">
    <property type="entry name" value="LexA_DNA_bind"/>
    <property type="match status" value="1"/>
</dbReference>
<dbReference type="GO" id="GO:0045892">
    <property type="term" value="P:negative regulation of DNA-templated transcription"/>
    <property type="evidence" value="ECO:0007669"/>
    <property type="project" value="InterPro"/>
</dbReference>
<evidence type="ECO:0000313" key="16">
    <source>
        <dbReference type="Proteomes" id="UP000177925"/>
    </source>
</evidence>
<evidence type="ECO:0000256" key="9">
    <source>
        <dbReference type="ARBA" id="ARBA00023163"/>
    </source>
</evidence>
<protein>
    <submittedName>
        <fullName evidence="15">Repressor LexA</fullName>
    </submittedName>
</protein>
<dbReference type="GO" id="GO:0009432">
    <property type="term" value="P:SOS response"/>
    <property type="evidence" value="ECO:0007669"/>
    <property type="project" value="UniProtKB-KW"/>
</dbReference>
<dbReference type="PANTHER" id="PTHR33516:SF2">
    <property type="entry name" value="LEXA REPRESSOR-RELATED"/>
    <property type="match status" value="1"/>
</dbReference>
<evidence type="ECO:0000256" key="2">
    <source>
        <dbReference type="ARBA" id="ARBA00022491"/>
    </source>
</evidence>
<evidence type="ECO:0000256" key="7">
    <source>
        <dbReference type="ARBA" id="ARBA00023015"/>
    </source>
</evidence>